<dbReference type="InterPro" id="IPR004474">
    <property type="entry name" value="LytR_CpsA_psr"/>
</dbReference>
<name>A0A3N5BN11_9BACL</name>
<keyword evidence="5" id="KW-0735">Signal-anchor</keyword>
<proteinExistence type="inferred from homology"/>
<dbReference type="Proteomes" id="UP000277108">
    <property type="component" value="Unassembled WGS sequence"/>
</dbReference>
<comment type="similarity">
    <text evidence="2">Belongs to the LytR/CpsA/Psr (LCP) family.</text>
</comment>
<keyword evidence="6 12" id="KW-1133">Transmembrane helix</keyword>
<evidence type="ECO:0000256" key="5">
    <source>
        <dbReference type="ARBA" id="ARBA00022968"/>
    </source>
</evidence>
<evidence type="ECO:0000256" key="2">
    <source>
        <dbReference type="ARBA" id="ARBA00006068"/>
    </source>
</evidence>
<accession>A0A3N5BN11</accession>
<keyword evidence="4 12" id="KW-0812">Transmembrane</keyword>
<dbReference type="EMBL" id="RKRK01000002">
    <property type="protein sequence ID" value="RPF57949.1"/>
    <property type="molecule type" value="Genomic_DNA"/>
</dbReference>
<keyword evidence="15" id="KW-1185">Reference proteome</keyword>
<evidence type="ECO:0000256" key="12">
    <source>
        <dbReference type="SAM" id="Phobius"/>
    </source>
</evidence>
<evidence type="ECO:0000256" key="1">
    <source>
        <dbReference type="ARBA" id="ARBA00004401"/>
    </source>
</evidence>
<evidence type="ECO:0000313" key="14">
    <source>
        <dbReference type="EMBL" id="RPF57949.1"/>
    </source>
</evidence>
<dbReference type="Gene3D" id="3.40.630.190">
    <property type="entry name" value="LCP protein"/>
    <property type="match status" value="1"/>
</dbReference>
<comment type="subcellular location">
    <subcellularLocation>
        <location evidence="1">Cell membrane</location>
        <topology evidence="1">Single-pass type II membrane protein</topology>
    </subcellularLocation>
</comment>
<dbReference type="NCBIfam" id="TIGR00350">
    <property type="entry name" value="lytR_cpsA_psr"/>
    <property type="match status" value="1"/>
</dbReference>
<evidence type="ECO:0000256" key="7">
    <source>
        <dbReference type="ARBA" id="ARBA00023015"/>
    </source>
</evidence>
<dbReference type="PANTHER" id="PTHR33392">
    <property type="entry name" value="POLYISOPRENYL-TEICHOIC ACID--PEPTIDOGLYCAN TEICHOIC ACID TRANSFERASE TAGU"/>
    <property type="match status" value="1"/>
</dbReference>
<evidence type="ECO:0000256" key="6">
    <source>
        <dbReference type="ARBA" id="ARBA00022989"/>
    </source>
</evidence>
<protein>
    <recommendedName>
        <fullName evidence="11">Regulatory protein MsrR</fullName>
    </recommendedName>
</protein>
<dbReference type="Pfam" id="PF03816">
    <property type="entry name" value="LytR_cpsA_psr"/>
    <property type="match status" value="1"/>
</dbReference>
<dbReference type="PANTHER" id="PTHR33392:SF8">
    <property type="entry name" value="REGULATORY PROTEIN MSRR"/>
    <property type="match status" value="1"/>
</dbReference>
<sequence>MTEYRRSNKQYKTKTIKKTRVKKTPFIIIGLLFLLIAFIIYNVSSYRAGLDETDDKQSAVKHNIQMDQNSDGKMTVLLIGHDRVVDNVARADTIMIGQYDFINKKAKIMPIMRDSVFDIPGYRDYKINSAYSLGGPELLSETIEHNLNIHIDHYAIVNYNAFEHVVDTVAPNGVHINVEKTMSKGIDMTLEQGDQRLNGTELLRYARFRQDSEGDFGRVRRQQQVLSALKDEALSFNTIFKLPKTLGIARGYIDTDMSNYEMSKALLSFIVRSDKDIDTMQIPVENSYQMIDHPELGAVLDIDVEMNKRAVDEFLNREDNGEITRNNKKR</sequence>
<evidence type="ECO:0000313" key="15">
    <source>
        <dbReference type="Proteomes" id="UP000277108"/>
    </source>
</evidence>
<organism evidence="14 15">
    <name type="scientific">Abyssicoccus albus</name>
    <dbReference type="NCBI Taxonomy" id="1817405"/>
    <lineage>
        <taxon>Bacteria</taxon>
        <taxon>Bacillati</taxon>
        <taxon>Bacillota</taxon>
        <taxon>Bacilli</taxon>
        <taxon>Bacillales</taxon>
        <taxon>Abyssicoccaceae</taxon>
    </lineage>
</organism>
<gene>
    <name evidence="14" type="ORF">EDD62_0585</name>
</gene>
<dbReference type="AlphaFoldDB" id="A0A3N5BN11"/>
<keyword evidence="7" id="KW-0805">Transcription regulation</keyword>
<evidence type="ECO:0000256" key="9">
    <source>
        <dbReference type="ARBA" id="ARBA00023163"/>
    </source>
</evidence>
<feature type="transmembrane region" description="Helical" evidence="12">
    <location>
        <begin position="21"/>
        <end position="41"/>
    </location>
</feature>
<evidence type="ECO:0000259" key="13">
    <source>
        <dbReference type="Pfam" id="PF03816"/>
    </source>
</evidence>
<keyword evidence="9" id="KW-0804">Transcription</keyword>
<dbReference type="InterPro" id="IPR050922">
    <property type="entry name" value="LytR/CpsA/Psr_CW_biosynth"/>
</dbReference>
<evidence type="ECO:0000256" key="8">
    <source>
        <dbReference type="ARBA" id="ARBA00023136"/>
    </source>
</evidence>
<comment type="function">
    <text evidence="10">Involved in SarA attenuation. Affects resistance to oxacillin and teicoplanin, as well as the synthesis of virulence factors.</text>
</comment>
<feature type="domain" description="Cell envelope-related transcriptional attenuator" evidence="13">
    <location>
        <begin position="90"/>
        <end position="233"/>
    </location>
</feature>
<comment type="caution">
    <text evidence="14">The sequence shown here is derived from an EMBL/GenBank/DDBJ whole genome shotgun (WGS) entry which is preliminary data.</text>
</comment>
<dbReference type="GO" id="GO:0005886">
    <property type="term" value="C:plasma membrane"/>
    <property type="evidence" value="ECO:0007669"/>
    <property type="project" value="UniProtKB-SubCell"/>
</dbReference>
<evidence type="ECO:0000256" key="3">
    <source>
        <dbReference type="ARBA" id="ARBA00022475"/>
    </source>
</evidence>
<keyword evidence="3" id="KW-1003">Cell membrane</keyword>
<evidence type="ECO:0000256" key="10">
    <source>
        <dbReference type="ARBA" id="ARBA00037178"/>
    </source>
</evidence>
<evidence type="ECO:0000256" key="4">
    <source>
        <dbReference type="ARBA" id="ARBA00022692"/>
    </source>
</evidence>
<dbReference type="RefSeq" id="WP_249037322.1">
    <property type="nucleotide sequence ID" value="NZ_RKRK01000002.1"/>
</dbReference>
<evidence type="ECO:0000256" key="11">
    <source>
        <dbReference type="ARBA" id="ARBA00040752"/>
    </source>
</evidence>
<reference evidence="14 15" key="1">
    <citation type="submission" date="2018-11" db="EMBL/GenBank/DDBJ databases">
        <title>Genomic Encyclopedia of Type Strains, Phase IV (KMG-IV): sequencing the most valuable type-strain genomes for metagenomic binning, comparative biology and taxonomic classification.</title>
        <authorList>
            <person name="Goeker M."/>
        </authorList>
    </citation>
    <scope>NUCLEOTIDE SEQUENCE [LARGE SCALE GENOMIC DNA]</scope>
    <source>
        <strain evidence="14 15">DSM 29158</strain>
    </source>
</reference>
<keyword evidence="8 12" id="KW-0472">Membrane</keyword>